<feature type="non-terminal residue" evidence="2">
    <location>
        <position position="1"/>
    </location>
</feature>
<accession>A0AAV4JNS7</accession>
<dbReference type="Proteomes" id="UP000762676">
    <property type="component" value="Unassembled WGS sequence"/>
</dbReference>
<sequence length="54" mass="5534">PKLVPAADCGGGEGEDKDGLFCDVDIGTGTRDGVVGDDNDDDDDDGDMNVTGFR</sequence>
<feature type="compositionally biased region" description="Acidic residues" evidence="1">
    <location>
        <begin position="35"/>
        <end position="47"/>
    </location>
</feature>
<reference evidence="2 3" key="1">
    <citation type="journal article" date="2021" name="Elife">
        <title>Chloroplast acquisition without the gene transfer in kleptoplastic sea slugs, Plakobranchus ocellatus.</title>
        <authorList>
            <person name="Maeda T."/>
            <person name="Takahashi S."/>
            <person name="Yoshida T."/>
            <person name="Shimamura S."/>
            <person name="Takaki Y."/>
            <person name="Nagai Y."/>
            <person name="Toyoda A."/>
            <person name="Suzuki Y."/>
            <person name="Arimoto A."/>
            <person name="Ishii H."/>
            <person name="Satoh N."/>
            <person name="Nishiyama T."/>
            <person name="Hasebe M."/>
            <person name="Maruyama T."/>
            <person name="Minagawa J."/>
            <person name="Obokata J."/>
            <person name="Shigenobu S."/>
        </authorList>
    </citation>
    <scope>NUCLEOTIDE SEQUENCE [LARGE SCALE GENOMIC DNA]</scope>
</reference>
<feature type="region of interest" description="Disordered" evidence="1">
    <location>
        <begin position="1"/>
        <end position="20"/>
    </location>
</feature>
<dbReference type="EMBL" id="BMAT01003320">
    <property type="protein sequence ID" value="GFS23578.1"/>
    <property type="molecule type" value="Genomic_DNA"/>
</dbReference>
<evidence type="ECO:0000313" key="2">
    <source>
        <dbReference type="EMBL" id="GFS23578.1"/>
    </source>
</evidence>
<feature type="region of interest" description="Disordered" evidence="1">
    <location>
        <begin position="28"/>
        <end position="54"/>
    </location>
</feature>
<name>A0AAV4JNS7_9GAST</name>
<dbReference type="AlphaFoldDB" id="A0AAV4JNS7"/>
<proteinExistence type="predicted"/>
<evidence type="ECO:0000256" key="1">
    <source>
        <dbReference type="SAM" id="MobiDB-lite"/>
    </source>
</evidence>
<organism evidence="2 3">
    <name type="scientific">Elysia marginata</name>
    <dbReference type="NCBI Taxonomy" id="1093978"/>
    <lineage>
        <taxon>Eukaryota</taxon>
        <taxon>Metazoa</taxon>
        <taxon>Spiralia</taxon>
        <taxon>Lophotrochozoa</taxon>
        <taxon>Mollusca</taxon>
        <taxon>Gastropoda</taxon>
        <taxon>Heterobranchia</taxon>
        <taxon>Euthyneura</taxon>
        <taxon>Panpulmonata</taxon>
        <taxon>Sacoglossa</taxon>
        <taxon>Placobranchoidea</taxon>
        <taxon>Plakobranchidae</taxon>
        <taxon>Elysia</taxon>
    </lineage>
</organism>
<evidence type="ECO:0000313" key="3">
    <source>
        <dbReference type="Proteomes" id="UP000762676"/>
    </source>
</evidence>
<gene>
    <name evidence="2" type="ORF">ElyMa_001643400</name>
</gene>
<comment type="caution">
    <text evidence="2">The sequence shown here is derived from an EMBL/GenBank/DDBJ whole genome shotgun (WGS) entry which is preliminary data.</text>
</comment>
<protein>
    <submittedName>
        <fullName evidence="2">Uncharacterized protein</fullName>
    </submittedName>
</protein>
<keyword evidence="3" id="KW-1185">Reference proteome</keyword>